<evidence type="ECO:0000313" key="9">
    <source>
        <dbReference type="Proteomes" id="UP001283361"/>
    </source>
</evidence>
<dbReference type="InterPro" id="IPR050525">
    <property type="entry name" value="ECM_Assembly_Org"/>
</dbReference>
<evidence type="ECO:0000256" key="1">
    <source>
        <dbReference type="ARBA" id="ARBA00004613"/>
    </source>
</evidence>
<name>A0AAE1BDA2_9GAST</name>
<keyword evidence="4" id="KW-0677">Repeat</keyword>
<protein>
    <recommendedName>
        <fullName evidence="7">VWFA domain-containing protein</fullName>
    </recommendedName>
</protein>
<gene>
    <name evidence="8" type="ORF">RRG08_041016</name>
</gene>
<dbReference type="PRINTS" id="PR00453">
    <property type="entry name" value="VWFADOMAIN"/>
</dbReference>
<dbReference type="CDD" id="cd01450">
    <property type="entry name" value="vWFA_subfamily_ECM"/>
    <property type="match status" value="13"/>
</dbReference>
<dbReference type="Pfam" id="PF00092">
    <property type="entry name" value="VWA"/>
    <property type="match status" value="14"/>
</dbReference>
<feature type="domain" description="VWFA" evidence="7">
    <location>
        <begin position="937"/>
        <end position="1115"/>
    </location>
</feature>
<feature type="domain" description="VWFA" evidence="7">
    <location>
        <begin position="1788"/>
        <end position="1963"/>
    </location>
</feature>
<feature type="domain" description="VWFA" evidence="7">
    <location>
        <begin position="306"/>
        <end position="481"/>
    </location>
</feature>
<feature type="domain" description="VWFA" evidence="7">
    <location>
        <begin position="1991"/>
        <end position="2169"/>
    </location>
</feature>
<feature type="domain" description="VWFA" evidence="7">
    <location>
        <begin position="1354"/>
        <end position="1529"/>
    </location>
</feature>
<dbReference type="Proteomes" id="UP001283361">
    <property type="component" value="Unassembled WGS sequence"/>
</dbReference>
<feature type="region of interest" description="Disordered" evidence="6">
    <location>
        <begin position="907"/>
        <end position="926"/>
    </location>
</feature>
<comment type="subcellular location">
    <subcellularLocation>
        <location evidence="1">Secreted</location>
    </subcellularLocation>
</comment>
<evidence type="ECO:0000256" key="3">
    <source>
        <dbReference type="ARBA" id="ARBA00022729"/>
    </source>
</evidence>
<reference evidence="8" key="1">
    <citation type="journal article" date="2023" name="G3 (Bethesda)">
        <title>A reference genome for the long-term kleptoplast-retaining sea slug Elysia crispata morphotype clarki.</title>
        <authorList>
            <person name="Eastman K.E."/>
            <person name="Pendleton A.L."/>
            <person name="Shaikh M.A."/>
            <person name="Suttiyut T."/>
            <person name="Ogas R."/>
            <person name="Tomko P."/>
            <person name="Gavelis G."/>
            <person name="Widhalm J.R."/>
            <person name="Wisecaver J.H."/>
        </authorList>
    </citation>
    <scope>NUCLEOTIDE SEQUENCE</scope>
    <source>
        <strain evidence="8">ECLA1</strain>
    </source>
</reference>
<keyword evidence="2" id="KW-0964">Secreted</keyword>
<comment type="caution">
    <text evidence="8">The sequence shown here is derived from an EMBL/GenBank/DDBJ whole genome shotgun (WGS) entry which is preliminary data.</text>
</comment>
<dbReference type="SMART" id="SM00327">
    <property type="entry name" value="VWA"/>
    <property type="match status" value="14"/>
</dbReference>
<feature type="domain" description="VWFA" evidence="7">
    <location>
        <begin position="2833"/>
        <end position="3008"/>
    </location>
</feature>
<dbReference type="InterPro" id="IPR002035">
    <property type="entry name" value="VWF_A"/>
</dbReference>
<keyword evidence="5" id="KW-0325">Glycoprotein</keyword>
<dbReference type="PROSITE" id="PS50234">
    <property type="entry name" value="VWFA"/>
    <property type="match status" value="14"/>
</dbReference>
<dbReference type="PANTHER" id="PTHR24020:SF20">
    <property type="entry name" value="PH DOMAIN-CONTAINING PROTEIN"/>
    <property type="match status" value="1"/>
</dbReference>
<feature type="domain" description="VWFA" evidence="7">
    <location>
        <begin position="2631"/>
        <end position="2806"/>
    </location>
</feature>
<feature type="domain" description="VWFA" evidence="7">
    <location>
        <begin position="1557"/>
        <end position="1735"/>
    </location>
</feature>
<dbReference type="PANTHER" id="PTHR24020">
    <property type="entry name" value="COLLAGEN ALPHA"/>
    <property type="match status" value="1"/>
</dbReference>
<dbReference type="InterPro" id="IPR036465">
    <property type="entry name" value="vWFA_dom_sf"/>
</dbReference>
<evidence type="ECO:0000256" key="4">
    <source>
        <dbReference type="ARBA" id="ARBA00022737"/>
    </source>
</evidence>
<feature type="domain" description="VWFA" evidence="7">
    <location>
        <begin position="2209"/>
        <end position="2387"/>
    </location>
</feature>
<keyword evidence="3" id="KW-0732">Signal</keyword>
<evidence type="ECO:0000259" key="7">
    <source>
        <dbReference type="PROSITE" id="PS50234"/>
    </source>
</evidence>
<evidence type="ECO:0000256" key="6">
    <source>
        <dbReference type="SAM" id="MobiDB-lite"/>
    </source>
</evidence>
<dbReference type="FunFam" id="3.40.50.410:FF:000004">
    <property type="entry name" value="collagen alpha-6(VI) chain"/>
    <property type="match status" value="1"/>
</dbReference>
<keyword evidence="9" id="KW-1185">Reference proteome</keyword>
<dbReference type="GO" id="GO:0005576">
    <property type="term" value="C:extracellular region"/>
    <property type="evidence" value="ECO:0007669"/>
    <property type="project" value="UniProtKB-SubCell"/>
</dbReference>
<organism evidence="8 9">
    <name type="scientific">Elysia crispata</name>
    <name type="common">lettuce slug</name>
    <dbReference type="NCBI Taxonomy" id="231223"/>
    <lineage>
        <taxon>Eukaryota</taxon>
        <taxon>Metazoa</taxon>
        <taxon>Spiralia</taxon>
        <taxon>Lophotrochozoa</taxon>
        <taxon>Mollusca</taxon>
        <taxon>Gastropoda</taxon>
        <taxon>Heterobranchia</taxon>
        <taxon>Euthyneura</taxon>
        <taxon>Panpulmonata</taxon>
        <taxon>Sacoglossa</taxon>
        <taxon>Placobranchoidea</taxon>
        <taxon>Plakobranchidae</taxon>
        <taxon>Elysia</taxon>
    </lineage>
</organism>
<proteinExistence type="predicted"/>
<feature type="domain" description="VWFA" evidence="7">
    <location>
        <begin position="726"/>
        <end position="904"/>
    </location>
</feature>
<sequence length="3125" mass="338841">MGKTFACNEFDTIGIQAHYKIINETYANAIFQINHNLLWSFYFNPLDISVLKTEMAGRGACVLALAMVSLAAMTSGQHGGSHGSSGNHEVSEKLDLVFMIHTSKKASNALWLAYRNFMWSLVQGAKVDTGEVRVGAIVYRKKGALVFPLNKHATASDLRSALLRMRIRRGTFTNAAHGLDAVKSKALVPGAGDRPDAPNVVVVITDAESDTDAQKIPAAAQALKATGAQVYAVGVGLPSPQELEKMVSTSSDVFSMATLAGLPDVRDELVSKIYALQETHEMPTTKSMAPDPGLPAVGPYGSDKLDLVFLYHASQNIDYEGWETYKVFINDVISGANIDSGEVRVGLALYNRDGVVAFPLNQYQTRSALEQALYSLSVQQSSDANIASGMDVVRQRLFTPAGGDRPDAPNAVIVITDADSYLDRNRISSSAESLRSESGARIYTAGIGLRGSSQLSSVASSGSAVFSADNIEDLADVKQSLVSQMPPLNRRQEEVITQTDPGSSSMTSYGTNKLDLVFLFHTSDNIDDEGWERYKLFMNDVVSGANIDSGDVQVGAVVYNYQVAWTFPLNQYRTTSSLARAIDGLPLKTDRYANLGMGMDLVGSMFTDRGGDRPDVPNAVIVITDADANLNNERIAASAQKLKTESQARIYTAGIGLRGSSQLSSVASARSTVFSADSTGGLTEIKEDIVAQIPPLRQKQEQPVTEPMPGDEDSSLLEPYSSDQLDLVFLFHASTNIDSTGWESYKQFMKDVISGANIDSGNVRVGAVIYNYQSSWSFGLEWYQSADAVVEAIDGLEYQVEDRANLALGMDLVNRMFTPGGGDRPDAPNVVIVLTDAEANVNNERIAASSQALKTESNARIYTAGIGLRGSSQLSSVASAGSTIFSADNIGGLPGVKEDIVAQIPPLRQNQEEPVTEPMPEEEDSSLLEPYSSDQLDLVYLFHASNNIDSNGWASYKQFMKDVISGANINSGNVRVGAVIYNYESSWSFGLDWYQSTDALVQAIDGLELQADNQANLALGMDMVRSMFSSRGGDRPDAPNVVIVLTDAEANVNNARIAASAQRLKTESKARIYTAGIGLRGSSQLSSVASGGSTVFSADNTGGLPGVKENIVAQIPPLRQEQPETMTTVPGSSAILQYGSDKLDLVFLFHASPDIDTTEWASYQRFMTDVISGANIDSGDVQVGAVIYNYESAWNFPLNQYTTKSSLAQAINDLPPWTDSSANVADGMDNVRLMFTSRGGDRPDVPNAVIVVTNSDANYQVESIGSSAQRLKTESNARIYTAGIGLRGSSQLPSIASARSTVFSADDTAGLSDMKEDIVAQMPPLRQMQESTVAGSMTTAQAPDMNPETSEKLDLAFLIHTSKDINYDNYDYYTQFMHEIVQDADIDSGYVRVGAVIYNKDGEVVFPLDRYTSNEAVNAAIVEFPLKSDSDANIAKGMDTVREKLFTPSGGDRPDVPNAVIVVTDDDSNLDVDQIGPAAQKLKDDTKAKIYTAGIGLKGMSQLPSVASAPSDLYTPDTVEDLPSARDPIVKKTYALSGGDSGKDGHIRHGQDPSKLDLAFLIHTSTYIDGEQYQYYKDYMRDVVSGANIDSGAVRVGAVIYNQYGSVIFPLDQYPTKSALNSAIDNLPLMTADYANASSGMDVVRNELFTPSGGDREDAPNGVIILTDADSNLNEDEVPRAAHELRDSGAKIVTAGIGLAFSEQLPHIVSSDSGLLGISDTPDLPAAVEPTREEFPPLKDALTSGSPITSVVTTLGTTPRLIVTSSAQEFATTEDVSHMNPETSEKLDLAFLIHTSKDINYDNYDYYTQFMHEIVQDADIDSGYVRVGAVIYNKDGEVVFPLDRYTSNEAVNAAIVEFPLKSDSDANIAKGMDTVREKLFTPSGGDRPDVPNAVIVVTDDDSNLDVDQIGPAAQKLKDDTKAKIYTAGIGLKGMSQLPSVASAPSDLYTPDTVEDLPSARDPIVKKTNALLGEGSDGEGHIRQGQDPSKLDLAFLIHTSTYIDGEQYQYYKDYMRDVIARADIDSGAVRVGAVIYRHDGSVIFPLDRYQTKSALNSAIDNLPLMRATYADVAAGMDVVRNELFTPSGGDREDAPNGVIILSDADSNLNEEEVPRAAHELRDSGAKIVTAGIGLAFSEQLPHIVSSDSGLLEISDTPDLPAAVEPTREEFPPLNAQPLTTALGVASTTVGAPESTTGKAPEVEEDPDKLDLAFLIHTSKDITEPKYQQYKDFMKDVVSEADVDSGAVQVGAVIYRRRGTVAFPLNQYKTRDSLNNGIDSMELMRAKDASLTVGMDTVREDIFTPEQGDRPEAPNVVIVLTDSDATEDVPEIPTAADMLQNEDKARVFTAGIGVDKGQLGLAASSDDDVFTPSSLDELSVVKDKIVKQVKPLAQKDDPSGAPKLTVDDTDKADVAIVYHLSSNTNVKEISDYFVPYLESLLEKAKIDNGDIRVSLTNFAKRPRITFPLNQYSTAEPIMNEIRKIGRGSRARQSFGANALRGVRTQVFTPENGDRPDVPNAVILLTNNKNKQILKGYAQEAESLKQDGVKIITVGIGEADEDELNAVASPPLEDNVHMVKGMQNLKDPQAPEDVRAGIKGLMGEPARPPPPLLASTEAPDVVSTVDTTEPDKADIVFLVHFSKTPEDFDNLVDFMKDSVATSDVDGQKVQFGVYYDKGKVPFHLNRYKSNQAVENALDQMPGDTSATQFDLAGGMRYIRERMFVPQNGDRDDAPNKIIVVTDTNSGQDERELDREKQANDQAGIEVYTVGVNVRDKGELEDVSSSDDNVFAFAGYPALHYTGEIVKQGILAMNTRIPPSKPPSTMATTRCANARIDLVFVLDASTSVTEPNFELMKDFVKDFLYEADIDTGNVRVGVIIYSTQDHIEFQMNTYKTKADVYNAIDEIPYRYGSTNTADALKTMRSEMFTRRNGDRPDVENICIVVTDGVSNINARRTIPEAEQARVEGIHIYAIGIGLSDTKELDGIASKPVDENRFAVQEFSELRDLRQKVFSALCSTEAPVRTLPPAVKVQTPVWTEELRDGACIKKALNLDTNTEENAMDLCHSCVNFMVTINLLNHVIISWRLMEVSHWAYNFLYTPYSVLQFPVNAAFSKIPKNHYNDAGEEPG</sequence>
<evidence type="ECO:0000256" key="2">
    <source>
        <dbReference type="ARBA" id="ARBA00022525"/>
    </source>
</evidence>
<feature type="domain" description="VWFA" evidence="7">
    <location>
        <begin position="1144"/>
        <end position="1318"/>
    </location>
</feature>
<dbReference type="Gene3D" id="3.40.50.410">
    <property type="entry name" value="von Willebrand factor, type A domain"/>
    <property type="match status" value="14"/>
</dbReference>
<feature type="domain" description="VWFA" evidence="7">
    <location>
        <begin position="2411"/>
        <end position="2591"/>
    </location>
</feature>
<evidence type="ECO:0000256" key="5">
    <source>
        <dbReference type="ARBA" id="ARBA00023180"/>
    </source>
</evidence>
<feature type="domain" description="VWFA" evidence="7">
    <location>
        <begin position="515"/>
        <end position="689"/>
    </location>
</feature>
<accession>A0AAE1BDA2</accession>
<feature type="domain" description="VWFA" evidence="7">
    <location>
        <begin position="95"/>
        <end position="269"/>
    </location>
</feature>
<evidence type="ECO:0000313" key="8">
    <source>
        <dbReference type="EMBL" id="KAK3803426.1"/>
    </source>
</evidence>
<dbReference type="EMBL" id="JAWDGP010000129">
    <property type="protein sequence ID" value="KAK3803426.1"/>
    <property type="molecule type" value="Genomic_DNA"/>
</dbReference>
<dbReference type="SUPFAM" id="SSF53300">
    <property type="entry name" value="vWA-like"/>
    <property type="match status" value="14"/>
</dbReference>